<feature type="region of interest" description="Disordered" evidence="2">
    <location>
        <begin position="1"/>
        <end position="24"/>
    </location>
</feature>
<dbReference type="GO" id="GO:0008270">
    <property type="term" value="F:zinc ion binding"/>
    <property type="evidence" value="ECO:0007669"/>
    <property type="project" value="UniProtKB-KW"/>
</dbReference>
<feature type="compositionally biased region" description="Low complexity" evidence="2">
    <location>
        <begin position="1"/>
        <end position="19"/>
    </location>
</feature>
<sequence>MSEPSTSSPTRKPSTASSTCSEAKKGCQGPIRRLRIRVGKSYETSIYFARAPKPIPEVANAVFVHVCTDCGKSFPTAASFQYHYAKVCCHKIGFTAGSLEGTRCPFCHAPFANEDAMVAHMDVHDREEMPFRCSFCCRCFGDIETRRSHESEIHRPGQSKPKGPPRKRIPVAIPRSPSPPMLQKQPSSTPPSPTNTSS</sequence>
<dbReference type="SMART" id="SM00355">
    <property type="entry name" value="ZnF_C2H2"/>
    <property type="match status" value="3"/>
</dbReference>
<reference evidence="4" key="1">
    <citation type="journal article" date="2013" name="Genetics">
        <title>The draft genome and transcriptome of Panagrellus redivivus are shaped by the harsh demands of a free-living lifestyle.</title>
        <authorList>
            <person name="Srinivasan J."/>
            <person name="Dillman A.R."/>
            <person name="Macchietto M.G."/>
            <person name="Heikkinen L."/>
            <person name="Lakso M."/>
            <person name="Fracchia K.M."/>
            <person name="Antoshechkin I."/>
            <person name="Mortazavi A."/>
            <person name="Wong G."/>
            <person name="Sternberg P.W."/>
        </authorList>
    </citation>
    <scope>NUCLEOTIDE SEQUENCE [LARGE SCALE GENOMIC DNA]</scope>
    <source>
        <strain evidence="4">MT8872</strain>
    </source>
</reference>
<keyword evidence="1" id="KW-0863">Zinc-finger</keyword>
<organism evidence="4 5">
    <name type="scientific">Panagrellus redivivus</name>
    <name type="common">Microworm</name>
    <dbReference type="NCBI Taxonomy" id="6233"/>
    <lineage>
        <taxon>Eukaryota</taxon>
        <taxon>Metazoa</taxon>
        <taxon>Ecdysozoa</taxon>
        <taxon>Nematoda</taxon>
        <taxon>Chromadorea</taxon>
        <taxon>Rhabditida</taxon>
        <taxon>Tylenchina</taxon>
        <taxon>Panagrolaimomorpha</taxon>
        <taxon>Panagrolaimoidea</taxon>
        <taxon>Panagrolaimidae</taxon>
        <taxon>Panagrellus</taxon>
    </lineage>
</organism>
<accession>A0A7E4VG09</accession>
<evidence type="ECO:0000256" key="1">
    <source>
        <dbReference type="PROSITE-ProRule" id="PRU00042"/>
    </source>
</evidence>
<proteinExistence type="predicted"/>
<evidence type="ECO:0000259" key="3">
    <source>
        <dbReference type="PROSITE" id="PS50157"/>
    </source>
</evidence>
<feature type="region of interest" description="Disordered" evidence="2">
    <location>
        <begin position="148"/>
        <end position="198"/>
    </location>
</feature>
<evidence type="ECO:0000313" key="4">
    <source>
        <dbReference type="Proteomes" id="UP000492821"/>
    </source>
</evidence>
<protein>
    <submittedName>
        <fullName evidence="5">C2H2-type domain-containing protein</fullName>
    </submittedName>
</protein>
<name>A0A7E4VG09_PANRE</name>
<dbReference type="PROSITE" id="PS00028">
    <property type="entry name" value="ZINC_FINGER_C2H2_1"/>
    <property type="match status" value="2"/>
</dbReference>
<reference evidence="5" key="2">
    <citation type="submission" date="2020-10" db="UniProtKB">
        <authorList>
            <consortium name="WormBaseParasite"/>
        </authorList>
    </citation>
    <scope>IDENTIFICATION</scope>
</reference>
<dbReference type="Gene3D" id="3.30.160.60">
    <property type="entry name" value="Classic Zinc Finger"/>
    <property type="match status" value="1"/>
</dbReference>
<feature type="domain" description="C2H2-type" evidence="3">
    <location>
        <begin position="65"/>
        <end position="90"/>
    </location>
</feature>
<keyword evidence="1" id="KW-0862">Zinc</keyword>
<dbReference type="Proteomes" id="UP000492821">
    <property type="component" value="Unassembled WGS sequence"/>
</dbReference>
<feature type="compositionally biased region" description="Pro residues" evidence="2">
    <location>
        <begin position="188"/>
        <end position="198"/>
    </location>
</feature>
<dbReference type="PROSITE" id="PS50157">
    <property type="entry name" value="ZINC_FINGER_C2H2_2"/>
    <property type="match status" value="2"/>
</dbReference>
<evidence type="ECO:0000256" key="2">
    <source>
        <dbReference type="SAM" id="MobiDB-lite"/>
    </source>
</evidence>
<dbReference type="InterPro" id="IPR013087">
    <property type="entry name" value="Znf_C2H2_type"/>
</dbReference>
<keyword evidence="1" id="KW-0479">Metal-binding</keyword>
<evidence type="ECO:0000313" key="5">
    <source>
        <dbReference type="WBParaSite" id="Pan_g20039.t1"/>
    </source>
</evidence>
<dbReference type="WBParaSite" id="Pan_g20039.t1">
    <property type="protein sequence ID" value="Pan_g20039.t1"/>
    <property type="gene ID" value="Pan_g20039"/>
</dbReference>
<dbReference type="AlphaFoldDB" id="A0A7E4VG09"/>
<keyword evidence="4" id="KW-1185">Reference proteome</keyword>
<feature type="domain" description="C2H2-type" evidence="3">
    <location>
        <begin position="102"/>
        <end position="129"/>
    </location>
</feature>